<feature type="transmembrane region" description="Helical" evidence="17">
    <location>
        <begin position="72"/>
        <end position="93"/>
    </location>
</feature>
<dbReference type="GO" id="GO:0051539">
    <property type="term" value="F:4 iron, 4 sulfur cluster binding"/>
    <property type="evidence" value="ECO:0007669"/>
    <property type="project" value="UniProtKB-KW"/>
</dbReference>
<keyword evidence="6" id="KW-0004">4Fe-4S</keyword>
<dbReference type="InterPro" id="IPR005467">
    <property type="entry name" value="His_kinase_dom"/>
</dbReference>
<dbReference type="PRINTS" id="PR00344">
    <property type="entry name" value="BCTRLSENSOR"/>
</dbReference>
<dbReference type="GO" id="GO:0005737">
    <property type="term" value="C:cytoplasm"/>
    <property type="evidence" value="ECO:0007669"/>
    <property type="project" value="UniProtKB-SubCell"/>
</dbReference>
<gene>
    <name evidence="19" type="ORF">FKZ61_21230</name>
</gene>
<keyword evidence="16" id="KW-0175">Coiled coil</keyword>
<evidence type="ECO:0000256" key="7">
    <source>
        <dbReference type="ARBA" id="ARBA00022490"/>
    </source>
</evidence>
<dbReference type="InterPro" id="IPR050482">
    <property type="entry name" value="Sensor_HK_TwoCompSys"/>
</dbReference>
<dbReference type="Pfam" id="PF07730">
    <property type="entry name" value="HisKA_3"/>
    <property type="match status" value="1"/>
</dbReference>
<dbReference type="SMART" id="SM00387">
    <property type="entry name" value="HATPase_c"/>
    <property type="match status" value="1"/>
</dbReference>
<feature type="transmembrane region" description="Helical" evidence="17">
    <location>
        <begin position="105"/>
        <end position="121"/>
    </location>
</feature>
<keyword evidence="7" id="KW-0963">Cytoplasm</keyword>
<feature type="transmembrane region" description="Helical" evidence="17">
    <location>
        <begin position="152"/>
        <end position="170"/>
    </location>
</feature>
<evidence type="ECO:0000256" key="2">
    <source>
        <dbReference type="ARBA" id="ARBA00001966"/>
    </source>
</evidence>
<dbReference type="PANTHER" id="PTHR24421">
    <property type="entry name" value="NITRATE/NITRITE SENSOR PROTEIN NARX-RELATED"/>
    <property type="match status" value="1"/>
</dbReference>
<evidence type="ECO:0000259" key="18">
    <source>
        <dbReference type="PROSITE" id="PS50109"/>
    </source>
</evidence>
<dbReference type="NCBIfam" id="TIGR00229">
    <property type="entry name" value="sensory_box"/>
    <property type="match status" value="1"/>
</dbReference>
<evidence type="ECO:0000256" key="8">
    <source>
        <dbReference type="ARBA" id="ARBA00022679"/>
    </source>
</evidence>
<feature type="transmembrane region" description="Helical" evidence="17">
    <location>
        <begin position="177"/>
        <end position="196"/>
    </location>
</feature>
<accession>A0A540V9Q5</accession>
<dbReference type="Pfam" id="PF02518">
    <property type="entry name" value="HATPase_c"/>
    <property type="match status" value="1"/>
</dbReference>
<keyword evidence="10" id="KW-0418">Kinase</keyword>
<dbReference type="InterPro" id="IPR036890">
    <property type="entry name" value="HATPase_C_sf"/>
</dbReference>
<comment type="caution">
    <text evidence="19">The sequence shown here is derived from an EMBL/GenBank/DDBJ whole genome shotgun (WGS) entry which is preliminary data.</text>
</comment>
<dbReference type="CDD" id="cd16917">
    <property type="entry name" value="HATPase_UhpB-NarQ-NarX-like"/>
    <property type="match status" value="1"/>
</dbReference>
<dbReference type="PROSITE" id="PS50109">
    <property type="entry name" value="HIS_KIN"/>
    <property type="match status" value="1"/>
</dbReference>
<name>A0A540V9Q5_9CHLR</name>
<dbReference type="EMBL" id="VIGC01000039">
    <property type="protein sequence ID" value="TQE93474.1"/>
    <property type="molecule type" value="Genomic_DNA"/>
</dbReference>
<keyword evidence="9" id="KW-0479">Metal-binding</keyword>
<evidence type="ECO:0000256" key="4">
    <source>
        <dbReference type="ARBA" id="ARBA00012438"/>
    </source>
</evidence>
<dbReference type="Gene3D" id="1.20.5.1930">
    <property type="match status" value="1"/>
</dbReference>
<dbReference type="GO" id="GO:0016020">
    <property type="term" value="C:membrane"/>
    <property type="evidence" value="ECO:0007669"/>
    <property type="project" value="InterPro"/>
</dbReference>
<evidence type="ECO:0000256" key="3">
    <source>
        <dbReference type="ARBA" id="ARBA00004496"/>
    </source>
</evidence>
<evidence type="ECO:0000256" key="10">
    <source>
        <dbReference type="ARBA" id="ARBA00022777"/>
    </source>
</evidence>
<dbReference type="PANTHER" id="PTHR24421:SF58">
    <property type="entry name" value="SIGNAL TRANSDUCTION HISTIDINE-PROTEIN KINASE_PHOSPHATASE UHPB"/>
    <property type="match status" value="1"/>
</dbReference>
<reference evidence="19 20" key="1">
    <citation type="submission" date="2019-06" db="EMBL/GenBank/DDBJ databases">
        <title>Genome sequence of Litorilinea aerophila BAA-2444.</title>
        <authorList>
            <person name="Maclea K.S."/>
            <person name="Maurais E.G."/>
            <person name="Iannazzi L.C."/>
        </authorList>
    </citation>
    <scope>NUCLEOTIDE SEQUENCE [LARGE SCALE GENOMIC DNA]</scope>
    <source>
        <strain evidence="19 20">ATCC BAA-2444</strain>
    </source>
</reference>
<dbReference type="GO" id="GO:0046983">
    <property type="term" value="F:protein dimerization activity"/>
    <property type="evidence" value="ECO:0007669"/>
    <property type="project" value="InterPro"/>
</dbReference>
<dbReference type="SUPFAM" id="SSF55874">
    <property type="entry name" value="ATPase domain of HSP90 chaperone/DNA topoisomerase II/histidine kinase"/>
    <property type="match status" value="1"/>
</dbReference>
<comment type="catalytic activity">
    <reaction evidence="1">
        <text>ATP + protein L-histidine = ADP + protein N-phospho-L-histidine.</text>
        <dbReference type="EC" id="2.7.13.3"/>
    </reaction>
</comment>
<keyword evidence="13" id="KW-0411">Iron-sulfur</keyword>
<feature type="domain" description="Histidine kinase" evidence="18">
    <location>
        <begin position="493"/>
        <end position="585"/>
    </location>
</feature>
<comment type="function">
    <text evidence="14">Member of the two-component regulatory system NreB/NreC involved in the control of dissimilatory nitrate/nitrite reduction in response to oxygen. NreB functions as a direct oxygen sensor histidine kinase which is autophosphorylated, in the absence of oxygen, probably at the conserved histidine residue, and transfers its phosphate group probably to a conserved aspartate residue of NreC. NreB/NreC activates the expression of the nitrate (narGHJI) and nitrite (nir) reductase operons, as well as the putative nitrate transporter gene narT.</text>
</comment>
<evidence type="ECO:0000256" key="11">
    <source>
        <dbReference type="ARBA" id="ARBA00023004"/>
    </source>
</evidence>
<keyword evidence="12" id="KW-0902">Two-component regulatory system</keyword>
<dbReference type="Proteomes" id="UP000317371">
    <property type="component" value="Unassembled WGS sequence"/>
</dbReference>
<protein>
    <recommendedName>
        <fullName evidence="5">Oxygen sensor histidine kinase NreB</fullName>
        <ecNumber evidence="4">2.7.13.3</ecNumber>
    </recommendedName>
    <alternativeName>
        <fullName evidence="15">Nitrogen regulation protein B</fullName>
    </alternativeName>
</protein>
<organism evidence="19 20">
    <name type="scientific">Litorilinea aerophila</name>
    <dbReference type="NCBI Taxonomy" id="1204385"/>
    <lineage>
        <taxon>Bacteria</taxon>
        <taxon>Bacillati</taxon>
        <taxon>Chloroflexota</taxon>
        <taxon>Caldilineae</taxon>
        <taxon>Caldilineales</taxon>
        <taxon>Caldilineaceae</taxon>
        <taxon>Litorilinea</taxon>
    </lineage>
</organism>
<dbReference type="Gene3D" id="3.30.565.10">
    <property type="entry name" value="Histidine kinase-like ATPase, C-terminal domain"/>
    <property type="match status" value="1"/>
</dbReference>
<keyword evidence="17" id="KW-0472">Membrane</keyword>
<dbReference type="InterPro" id="IPR011712">
    <property type="entry name" value="Sig_transdc_His_kin_sub3_dim/P"/>
</dbReference>
<feature type="coiled-coil region" evidence="16">
    <location>
        <begin position="345"/>
        <end position="383"/>
    </location>
</feature>
<evidence type="ECO:0000256" key="13">
    <source>
        <dbReference type="ARBA" id="ARBA00023014"/>
    </source>
</evidence>
<evidence type="ECO:0000256" key="17">
    <source>
        <dbReference type="SAM" id="Phobius"/>
    </source>
</evidence>
<keyword evidence="11" id="KW-0408">Iron</keyword>
<evidence type="ECO:0000256" key="9">
    <source>
        <dbReference type="ARBA" id="ARBA00022723"/>
    </source>
</evidence>
<keyword evidence="17" id="KW-0812">Transmembrane</keyword>
<dbReference type="GO" id="GO:0000155">
    <property type="term" value="F:phosphorelay sensor kinase activity"/>
    <property type="evidence" value="ECO:0007669"/>
    <property type="project" value="InterPro"/>
</dbReference>
<evidence type="ECO:0000256" key="16">
    <source>
        <dbReference type="SAM" id="Coils"/>
    </source>
</evidence>
<comment type="cofactor">
    <cofactor evidence="2">
        <name>[4Fe-4S] cluster</name>
        <dbReference type="ChEBI" id="CHEBI:49883"/>
    </cofactor>
</comment>
<dbReference type="GO" id="GO:0046872">
    <property type="term" value="F:metal ion binding"/>
    <property type="evidence" value="ECO:0007669"/>
    <property type="project" value="UniProtKB-KW"/>
</dbReference>
<dbReference type="InterPro" id="IPR000014">
    <property type="entry name" value="PAS"/>
</dbReference>
<dbReference type="InParanoid" id="A0A540V9Q5"/>
<dbReference type="InterPro" id="IPR003594">
    <property type="entry name" value="HATPase_dom"/>
</dbReference>
<evidence type="ECO:0000256" key="6">
    <source>
        <dbReference type="ARBA" id="ARBA00022485"/>
    </source>
</evidence>
<dbReference type="InterPro" id="IPR004358">
    <property type="entry name" value="Sig_transdc_His_kin-like_C"/>
</dbReference>
<evidence type="ECO:0000256" key="1">
    <source>
        <dbReference type="ARBA" id="ARBA00000085"/>
    </source>
</evidence>
<feature type="transmembrane region" description="Helical" evidence="17">
    <location>
        <begin position="202"/>
        <end position="222"/>
    </location>
</feature>
<dbReference type="EC" id="2.7.13.3" evidence="4"/>
<proteinExistence type="predicted"/>
<keyword evidence="17" id="KW-1133">Transmembrane helix</keyword>
<dbReference type="AlphaFoldDB" id="A0A540V9Q5"/>
<keyword evidence="8" id="KW-0808">Transferase</keyword>
<keyword evidence="20" id="KW-1185">Reference proteome</keyword>
<evidence type="ECO:0000256" key="15">
    <source>
        <dbReference type="ARBA" id="ARBA00030800"/>
    </source>
</evidence>
<evidence type="ECO:0000313" key="19">
    <source>
        <dbReference type="EMBL" id="TQE93474.1"/>
    </source>
</evidence>
<comment type="subcellular location">
    <subcellularLocation>
        <location evidence="3">Cytoplasm</location>
    </subcellularLocation>
</comment>
<evidence type="ECO:0000256" key="5">
    <source>
        <dbReference type="ARBA" id="ARBA00017322"/>
    </source>
</evidence>
<sequence length="588" mass="65546">MAWDAGRAGALPQAEGVPSRPVPVVACMEPIVVAYIEEVRATAMVSVKRLWYHLTEPSPLLQSADERRQARLVAGMFLLCSVVGFLCELYVLFFLPEIAEQRSRWSILFVIFILFICYLFSRTPHYHRASELGLITGNSTFFYLLIQQNEGRLAMMIFGLAIVLLASLLFSQRSTIVLIAANTLGCLAVAWLFPLPHPFQQLFLLTLGAYVIVAGLIVLSVWHRRLLEQDRQAVVRASEARLRALMDALPDMVAHLSAQGELLSVRIPEHFGVHNGYAVRPPGPALAEELRARLESGVQQALQGHELKTQEFDLPLAGRVLTCEARFSRLNSQEVLAAIRDITERKQAEAQNMQLLREVSEHREQLRQLAQRLSEVQEAERRRLANELHDQVGQNLGALGLNLSIIRGQVQNHCPEDSPLVKRLSDSMELVEQITERIRNVMSELRPMVLDDYGLVDGLEWYAGRLAVRSGLRTHVSQEGILPELPDTVVNGLFRIAQEALANVVRHAEAQQVTIQIEGDPGQVCMTITDDGCGFQPRRGSRESGENGWGLLIMQERAVAIGGQVEIRSTPGHGTQVKVTIPLKGEHP</sequence>
<dbReference type="Gene3D" id="3.30.450.20">
    <property type="entry name" value="PAS domain"/>
    <property type="match status" value="1"/>
</dbReference>
<evidence type="ECO:0000256" key="12">
    <source>
        <dbReference type="ARBA" id="ARBA00023012"/>
    </source>
</evidence>
<evidence type="ECO:0000256" key="14">
    <source>
        <dbReference type="ARBA" id="ARBA00024827"/>
    </source>
</evidence>
<evidence type="ECO:0000313" key="20">
    <source>
        <dbReference type="Proteomes" id="UP000317371"/>
    </source>
</evidence>
<dbReference type="OrthoDB" id="9811717at2"/>